<feature type="transmembrane region" description="Helical" evidence="6">
    <location>
        <begin position="504"/>
        <end position="529"/>
    </location>
</feature>
<dbReference type="PIRSF" id="PIRSF038958">
    <property type="entry name" value="PG_synth_SpoVB"/>
    <property type="match status" value="1"/>
</dbReference>
<name>A0ABT9CKY1_9BACL</name>
<evidence type="ECO:0000313" key="7">
    <source>
        <dbReference type="EMBL" id="MDO7908577.1"/>
    </source>
</evidence>
<dbReference type="PANTHER" id="PTHR30250:SF29">
    <property type="entry name" value="POLYSACCHARIDE BIOSYNTHESIS PROTEIN C-TERMINAL DOMAIN-CONTAINING PROTEIN"/>
    <property type="match status" value="1"/>
</dbReference>
<dbReference type="EMBL" id="JAUQTB010000018">
    <property type="protein sequence ID" value="MDO7908577.1"/>
    <property type="molecule type" value="Genomic_DNA"/>
</dbReference>
<keyword evidence="4 6" id="KW-1133">Transmembrane helix</keyword>
<gene>
    <name evidence="7" type="ORF">Q5741_19495</name>
</gene>
<evidence type="ECO:0000256" key="5">
    <source>
        <dbReference type="ARBA" id="ARBA00023136"/>
    </source>
</evidence>
<dbReference type="Proteomes" id="UP001240171">
    <property type="component" value="Unassembled WGS sequence"/>
</dbReference>
<dbReference type="RefSeq" id="WP_305025799.1">
    <property type="nucleotide sequence ID" value="NZ_JAUQTB010000018.1"/>
</dbReference>
<reference evidence="7 8" key="1">
    <citation type="submission" date="2023-07" db="EMBL/GenBank/DDBJ databases">
        <title>Paenibacillus sp. JX-17 nov. isolated from soil.</title>
        <authorList>
            <person name="Wan Y."/>
            <person name="Liu B."/>
        </authorList>
    </citation>
    <scope>NUCLEOTIDE SEQUENCE [LARGE SCALE GENOMIC DNA]</scope>
    <source>
        <strain evidence="7 8">JX-17</strain>
    </source>
</reference>
<evidence type="ECO:0000256" key="2">
    <source>
        <dbReference type="ARBA" id="ARBA00022475"/>
    </source>
</evidence>
<proteinExistence type="predicted"/>
<feature type="transmembrane region" description="Helical" evidence="6">
    <location>
        <begin position="52"/>
        <end position="73"/>
    </location>
</feature>
<dbReference type="InterPro" id="IPR002797">
    <property type="entry name" value="Polysacc_synth"/>
</dbReference>
<evidence type="ECO:0000256" key="4">
    <source>
        <dbReference type="ARBA" id="ARBA00022989"/>
    </source>
</evidence>
<accession>A0ABT9CKY1</accession>
<evidence type="ECO:0000256" key="3">
    <source>
        <dbReference type="ARBA" id="ARBA00022692"/>
    </source>
</evidence>
<keyword evidence="3 6" id="KW-0812">Transmembrane</keyword>
<evidence type="ECO:0000256" key="6">
    <source>
        <dbReference type="SAM" id="Phobius"/>
    </source>
</evidence>
<feature type="transmembrane region" description="Helical" evidence="6">
    <location>
        <begin position="251"/>
        <end position="271"/>
    </location>
</feature>
<comment type="caution">
    <text evidence="7">The sequence shown here is derived from an EMBL/GenBank/DDBJ whole genome shotgun (WGS) entry which is preliminary data.</text>
</comment>
<sequence>MNNSDTGSRMLRGALILTAAAVLSKLIGTLQKIPLQNIGGDGVFGIYNTVYPFYTLLITAAVVGLPAAISKFVAEAEVAGDRRQGEEVLRLSTLMLAGIGFITGLFMYFGAPWIAGWIDNSHVIPSIRSASFAFLVVPVMTGLRGYFQGLQNMLPTAVSQVAEQSVRVATMMVLLFLLLGQDASFDQISAGAVFGSAAGGAAGLLIMLLYWHRQRRMNRLLQTSAGTARAEAAAAGSMPAVRNRWQLSRQLLRYGIPVCLSTLSVPLMSLADTFTVPRLLKHDGFSEAGAMVQFGIYNRGIPLVQLVTMIATSLSVLFIPAMAEARMKGGDEWVRRQASASLRWFWLIGLAAAAGLAVLAQPVNIALYQDDLGSGVMQWIAVTAVGGTISIITAALLQGLGSVRAPALFMLAATAAKVLLNVLLVPRLGITGAAVSGAAAYLLSALLNAALLARLVRLRLAWRAAVLKPALLIAAMSAAAAAVSHGTGMLLGAAGLAAGSRTAALAQSLLGAAAGSGVVLFGAVLLRLLTADELAALPKLGVPLAQLLRRLRVLR</sequence>
<evidence type="ECO:0000313" key="8">
    <source>
        <dbReference type="Proteomes" id="UP001240171"/>
    </source>
</evidence>
<feature type="transmembrane region" description="Helical" evidence="6">
    <location>
        <begin position="94"/>
        <end position="115"/>
    </location>
</feature>
<protein>
    <submittedName>
        <fullName evidence="7">Polysaccharide biosynthesis protein</fullName>
    </submittedName>
</protein>
<feature type="transmembrane region" description="Helical" evidence="6">
    <location>
        <begin position="303"/>
        <end position="323"/>
    </location>
</feature>
<dbReference type="Pfam" id="PF01943">
    <property type="entry name" value="Polysacc_synt"/>
    <property type="match status" value="1"/>
</dbReference>
<keyword evidence="8" id="KW-1185">Reference proteome</keyword>
<dbReference type="InterPro" id="IPR050833">
    <property type="entry name" value="Poly_Biosynth_Transport"/>
</dbReference>
<feature type="transmembrane region" description="Helical" evidence="6">
    <location>
        <begin position="191"/>
        <end position="211"/>
    </location>
</feature>
<keyword evidence="2" id="KW-1003">Cell membrane</keyword>
<feature type="transmembrane region" description="Helical" evidence="6">
    <location>
        <begin position="379"/>
        <end position="400"/>
    </location>
</feature>
<comment type="subcellular location">
    <subcellularLocation>
        <location evidence="1">Cell membrane</location>
        <topology evidence="1">Multi-pass membrane protein</topology>
    </subcellularLocation>
</comment>
<feature type="transmembrane region" description="Helical" evidence="6">
    <location>
        <begin position="407"/>
        <end position="424"/>
    </location>
</feature>
<dbReference type="PANTHER" id="PTHR30250">
    <property type="entry name" value="PST FAMILY PREDICTED COLANIC ACID TRANSPORTER"/>
    <property type="match status" value="1"/>
</dbReference>
<dbReference type="CDD" id="cd13124">
    <property type="entry name" value="MATE_SpoVB_like"/>
    <property type="match status" value="1"/>
</dbReference>
<feature type="transmembrane region" description="Helical" evidence="6">
    <location>
        <begin position="344"/>
        <end position="367"/>
    </location>
</feature>
<dbReference type="InterPro" id="IPR024923">
    <property type="entry name" value="PG_synth_SpoVB"/>
</dbReference>
<feature type="transmembrane region" description="Helical" evidence="6">
    <location>
        <begin position="465"/>
        <end position="484"/>
    </location>
</feature>
<organism evidence="7 8">
    <name type="scientific">Paenibacillus lacisoli</name>
    <dbReference type="NCBI Taxonomy" id="3064525"/>
    <lineage>
        <taxon>Bacteria</taxon>
        <taxon>Bacillati</taxon>
        <taxon>Bacillota</taxon>
        <taxon>Bacilli</taxon>
        <taxon>Bacillales</taxon>
        <taxon>Paenibacillaceae</taxon>
        <taxon>Paenibacillus</taxon>
    </lineage>
</organism>
<feature type="transmembrane region" description="Helical" evidence="6">
    <location>
        <begin position="127"/>
        <end position="147"/>
    </location>
</feature>
<feature type="transmembrane region" description="Helical" evidence="6">
    <location>
        <begin position="168"/>
        <end position="185"/>
    </location>
</feature>
<evidence type="ECO:0000256" key="1">
    <source>
        <dbReference type="ARBA" id="ARBA00004651"/>
    </source>
</evidence>
<keyword evidence="5 6" id="KW-0472">Membrane</keyword>
<feature type="transmembrane region" description="Helical" evidence="6">
    <location>
        <begin position="430"/>
        <end position="453"/>
    </location>
</feature>